<protein>
    <submittedName>
        <fullName evidence="2">Uncharacterized protein</fullName>
    </submittedName>
</protein>
<evidence type="ECO:0000313" key="2">
    <source>
        <dbReference type="EMBL" id="KAK9302012.1"/>
    </source>
</evidence>
<dbReference type="AlphaFoldDB" id="A0AAW0ZWN8"/>
<gene>
    <name evidence="2" type="ORF">QLX08_005852</name>
</gene>
<evidence type="ECO:0000256" key="1">
    <source>
        <dbReference type="SAM" id="MobiDB-lite"/>
    </source>
</evidence>
<organism evidence="2 3">
    <name type="scientific">Tetragonisca angustula</name>
    <dbReference type="NCBI Taxonomy" id="166442"/>
    <lineage>
        <taxon>Eukaryota</taxon>
        <taxon>Metazoa</taxon>
        <taxon>Ecdysozoa</taxon>
        <taxon>Arthropoda</taxon>
        <taxon>Hexapoda</taxon>
        <taxon>Insecta</taxon>
        <taxon>Pterygota</taxon>
        <taxon>Neoptera</taxon>
        <taxon>Endopterygota</taxon>
        <taxon>Hymenoptera</taxon>
        <taxon>Apocrita</taxon>
        <taxon>Aculeata</taxon>
        <taxon>Apoidea</taxon>
        <taxon>Anthophila</taxon>
        <taxon>Apidae</taxon>
        <taxon>Tetragonisca</taxon>
    </lineage>
</organism>
<name>A0AAW0ZWN8_9HYME</name>
<accession>A0AAW0ZWN8</accession>
<feature type="region of interest" description="Disordered" evidence="1">
    <location>
        <begin position="83"/>
        <end position="107"/>
    </location>
</feature>
<dbReference type="Proteomes" id="UP001432146">
    <property type="component" value="Unassembled WGS sequence"/>
</dbReference>
<reference evidence="2 3" key="1">
    <citation type="submission" date="2024-05" db="EMBL/GenBank/DDBJ databases">
        <title>The nuclear and mitochondrial genome assemblies of Tetragonisca angustula (Apidae: Meliponini), a tiny yet remarkable pollinator in the Neotropics.</title>
        <authorList>
            <person name="Ferrari R."/>
            <person name="Ricardo P.C."/>
            <person name="Dias F.C."/>
            <person name="Araujo N.S."/>
            <person name="Soares D.O."/>
            <person name="Zhou Q.-S."/>
            <person name="Zhu C.-D."/>
            <person name="Coutinho L."/>
            <person name="Airas M.C."/>
            <person name="Batista T.M."/>
        </authorList>
    </citation>
    <scope>NUCLEOTIDE SEQUENCE [LARGE SCALE GENOMIC DNA]</scope>
    <source>
        <strain evidence="2">ASF017062</strain>
        <tissue evidence="2">Abdomen</tissue>
    </source>
</reference>
<comment type="caution">
    <text evidence="2">The sequence shown here is derived from an EMBL/GenBank/DDBJ whole genome shotgun (WGS) entry which is preliminary data.</text>
</comment>
<keyword evidence="3" id="KW-1185">Reference proteome</keyword>
<evidence type="ECO:0000313" key="3">
    <source>
        <dbReference type="Proteomes" id="UP001432146"/>
    </source>
</evidence>
<proteinExistence type="predicted"/>
<sequence length="107" mass="11755">MEVSGAMNTEHRRTIRVYLNPDNPAREQRFRGTVSEESLSAKVVAAGARTRFEEETNVMQTSELEAVAKVIQFFSARRALHASADANSNSELAGRSEPDISTGTPMN</sequence>
<dbReference type="EMBL" id="JAWNGG020000101">
    <property type="protein sequence ID" value="KAK9302012.1"/>
    <property type="molecule type" value="Genomic_DNA"/>
</dbReference>